<dbReference type="Proteomes" id="UP000471633">
    <property type="component" value="Unassembled WGS sequence"/>
</dbReference>
<dbReference type="CTD" id="75576505"/>
<organism evidence="2 3">
    <name type="scientific">Schistosoma haematobium</name>
    <name type="common">Blood fluke</name>
    <dbReference type="NCBI Taxonomy" id="6185"/>
    <lineage>
        <taxon>Eukaryota</taxon>
        <taxon>Metazoa</taxon>
        <taxon>Spiralia</taxon>
        <taxon>Lophotrochozoa</taxon>
        <taxon>Platyhelminthes</taxon>
        <taxon>Trematoda</taxon>
        <taxon>Digenea</taxon>
        <taxon>Strigeidida</taxon>
        <taxon>Schistosomatoidea</taxon>
        <taxon>Schistosomatidae</taxon>
        <taxon>Schistosoma</taxon>
    </lineage>
</organism>
<evidence type="ECO:0000313" key="2">
    <source>
        <dbReference type="EMBL" id="KAH9579260.1"/>
    </source>
</evidence>
<reference evidence="2" key="2">
    <citation type="journal article" date="2019" name="Gigascience">
        <title>High-quality Schistosoma haematobium genome achieved by single-molecule and long-range sequencing.</title>
        <authorList>
            <person name="Stroehlein A.J."/>
            <person name="Korhonen P.K."/>
            <person name="Chong T.M."/>
            <person name="Lim Y.L."/>
            <person name="Chan K.G."/>
            <person name="Webster B."/>
            <person name="Rollinson D."/>
            <person name="Brindley P.J."/>
            <person name="Gasser R.B."/>
            <person name="Young N.D."/>
        </authorList>
    </citation>
    <scope>NUCLEOTIDE SEQUENCE</scope>
</reference>
<evidence type="ECO:0000256" key="1">
    <source>
        <dbReference type="SAM" id="Phobius"/>
    </source>
</evidence>
<comment type="caution">
    <text evidence="2">The sequence shown here is derived from an EMBL/GenBank/DDBJ whole genome shotgun (WGS) entry which is preliminary data.</text>
</comment>
<proteinExistence type="predicted"/>
<feature type="transmembrane region" description="Helical" evidence="1">
    <location>
        <begin position="24"/>
        <end position="44"/>
    </location>
</feature>
<keyword evidence="1" id="KW-1133">Transmembrane helix</keyword>
<reference evidence="2" key="4">
    <citation type="journal article" date="2022" name="PLoS Pathog.">
        <title>Chromosome-level genome of Schistosoma haematobium underpins genome-wide explorations of molecular variation.</title>
        <authorList>
            <person name="Stroehlein A.J."/>
            <person name="Korhonen P.K."/>
            <person name="Lee V.V."/>
            <person name="Ralph S.A."/>
            <person name="Mentink-Kane M."/>
            <person name="You H."/>
            <person name="McManus D.P."/>
            <person name="Tchuente L.T."/>
            <person name="Stothard J.R."/>
            <person name="Kaur P."/>
            <person name="Dudchenko O."/>
            <person name="Aiden E.L."/>
            <person name="Yang B."/>
            <person name="Yang H."/>
            <person name="Emery A.M."/>
            <person name="Webster B.L."/>
            <person name="Brindley P.J."/>
            <person name="Rollinson D."/>
            <person name="Chang B.C.H."/>
            <person name="Gasser R.B."/>
            <person name="Young N.D."/>
        </authorList>
    </citation>
    <scope>NUCLEOTIDE SEQUENCE</scope>
</reference>
<name>A0A922LCZ0_SCHHA</name>
<keyword evidence="3" id="KW-1185">Reference proteome</keyword>
<dbReference type="KEGG" id="shx:MS3_00000760"/>
<gene>
    <name evidence="2" type="ORF">MS3_00000760</name>
</gene>
<dbReference type="RefSeq" id="XP_051064279.1">
    <property type="nucleotide sequence ID" value="XM_051208406.1"/>
</dbReference>
<dbReference type="GeneID" id="75576505"/>
<accession>A0A922LCZ0</accession>
<keyword evidence="1" id="KW-0812">Transmembrane</keyword>
<protein>
    <submittedName>
        <fullName evidence="2">Uncharacterized protein</fullName>
    </submittedName>
</protein>
<dbReference type="AlphaFoldDB" id="A0A922LCZ0"/>
<dbReference type="EMBL" id="AMPZ03000008">
    <property type="protein sequence ID" value="KAH9579260.1"/>
    <property type="molecule type" value="Genomic_DNA"/>
</dbReference>
<reference evidence="2" key="3">
    <citation type="submission" date="2021-06" db="EMBL/GenBank/DDBJ databases">
        <title>Chromosome-level genome assembly for S. haematobium.</title>
        <authorList>
            <person name="Stroehlein A.J."/>
        </authorList>
    </citation>
    <scope>NUCLEOTIDE SEQUENCE</scope>
</reference>
<sequence length="97" mass="11288">MPTDVLCNMSSNLMKYSVHNERSISTYYVGVVVWCVLLMSTNINSMYTPIESEKPGGRRFRKSKRKEREQKVIGMETKSEIIDEYLSDDVILYDPQN</sequence>
<evidence type="ECO:0000313" key="3">
    <source>
        <dbReference type="Proteomes" id="UP000471633"/>
    </source>
</evidence>
<keyword evidence="1" id="KW-0472">Membrane</keyword>
<reference evidence="2" key="1">
    <citation type="journal article" date="2012" name="Nat. Genet.">
        <title>Whole-genome sequence of Schistosoma haematobium.</title>
        <authorList>
            <person name="Young N.D."/>
            <person name="Jex A.R."/>
            <person name="Li B."/>
            <person name="Liu S."/>
            <person name="Yang L."/>
            <person name="Xiong Z."/>
            <person name="Li Y."/>
            <person name="Cantacessi C."/>
            <person name="Hall R.S."/>
            <person name="Xu X."/>
            <person name="Chen F."/>
            <person name="Wu X."/>
            <person name="Zerlotini A."/>
            <person name="Oliveira G."/>
            <person name="Hofmann A."/>
            <person name="Zhang G."/>
            <person name="Fang X."/>
            <person name="Kang Y."/>
            <person name="Campbell B.E."/>
            <person name="Loukas A."/>
            <person name="Ranganathan S."/>
            <person name="Rollinson D."/>
            <person name="Rinaldi G."/>
            <person name="Brindley P.J."/>
            <person name="Yang H."/>
            <person name="Wang J."/>
            <person name="Wang J."/>
            <person name="Gasser R.B."/>
        </authorList>
    </citation>
    <scope>NUCLEOTIDE SEQUENCE</scope>
</reference>